<dbReference type="AlphaFoldDB" id="A0AAP2RF60"/>
<comment type="caution">
    <text evidence="2">The sequence shown here is derived from an EMBL/GenBank/DDBJ whole genome shotgun (WGS) entry which is preliminary data.</text>
</comment>
<dbReference type="RefSeq" id="WP_230742296.1">
    <property type="nucleotide sequence ID" value="NZ_PGCK01000008.1"/>
</dbReference>
<name>A0AAP2RF60_9EURY</name>
<evidence type="ECO:0000313" key="2">
    <source>
        <dbReference type="EMBL" id="MCD1295445.1"/>
    </source>
</evidence>
<evidence type="ECO:0000256" key="1">
    <source>
        <dbReference type="SAM" id="Phobius"/>
    </source>
</evidence>
<feature type="transmembrane region" description="Helical" evidence="1">
    <location>
        <begin position="54"/>
        <end position="79"/>
    </location>
</feature>
<feature type="transmembrane region" description="Helical" evidence="1">
    <location>
        <begin position="272"/>
        <end position="291"/>
    </location>
</feature>
<keyword evidence="1" id="KW-1133">Transmembrane helix</keyword>
<dbReference type="EMBL" id="PGCK01000008">
    <property type="protein sequence ID" value="MCD1295445.1"/>
    <property type="molecule type" value="Genomic_DNA"/>
</dbReference>
<reference evidence="2 3" key="1">
    <citation type="submission" date="2017-11" db="EMBL/GenBank/DDBJ databases">
        <title>Isolation and Characterization of Family Methanocellaceae Species from Potential Methane Hydrate Area Offshore Southwestern Taiwan.</title>
        <authorList>
            <person name="Zhang W.-L."/>
            <person name="Chen W.-C."/>
            <person name="Lai M.-C."/>
            <person name="Chen S.-C."/>
        </authorList>
    </citation>
    <scope>NUCLEOTIDE SEQUENCE [LARGE SCALE GENOMIC DNA]</scope>
    <source>
        <strain evidence="2 3">CWC-04</strain>
    </source>
</reference>
<keyword evidence="3" id="KW-1185">Reference proteome</keyword>
<feature type="transmembrane region" description="Helical" evidence="1">
    <location>
        <begin position="567"/>
        <end position="586"/>
    </location>
</feature>
<keyword evidence="1" id="KW-0812">Transmembrane</keyword>
<proteinExistence type="predicted"/>
<feature type="transmembrane region" description="Helical" evidence="1">
    <location>
        <begin position="352"/>
        <end position="372"/>
    </location>
</feature>
<dbReference type="Proteomes" id="UP001320159">
    <property type="component" value="Unassembled WGS sequence"/>
</dbReference>
<evidence type="ECO:0000313" key="3">
    <source>
        <dbReference type="Proteomes" id="UP001320159"/>
    </source>
</evidence>
<accession>A0AAP2RF60</accession>
<feature type="transmembrane region" description="Helical" evidence="1">
    <location>
        <begin position="506"/>
        <end position="525"/>
    </location>
</feature>
<feature type="transmembrane region" description="Helical" evidence="1">
    <location>
        <begin position="320"/>
        <end position="340"/>
    </location>
</feature>
<sequence>MPEDTYTLACRSSFKLLCKLIEPEKIKKYFMDNTSDKMSASLRFAGIEAEPWEVLSFAFICSVMAFLLVVAAGIGAFFLSMMDSMTSIVLALCAGIVPLLAFIYTGEYPKRKAAYMKVHSLGDVPEVISYIVMSMKLNPNLEIALTFAASNSKRQLARDVKKLMWDIQMRAYDSIDDALTAFAGNWGSYSEHFKRSIFLIKSSTCEKSEAMRTISLNRSLEVVLSGTKGLMEKFSGSLHSPTLILYSIFVMIPLAMVAMLPAAAVVGFRVNSVQLVLLYDVIFPLITLLYAHSILMGRPAAFSPPEIPDSHPDISRLPRIVWGIVSVICGACVCILYLLVPQGLLPLPNSIFIVWGIGTGIFVYCIAVYGPYKRIRDNIAAMEADFADSLFVLGRRISEGRSPEEAFAYTSKIFSGTAIGNAYFGASFNIRCLRTTLNGAVLDPEYGAFSRIYSDRIKTTISMLIESAGKSGYVAGNSVIRLADHLKELQSIEDEIKKMLMTMTGMLKTTCVIFAPFIGGITLALSEAVTNVVKDTIKNMQGIPESARSYFPMVPEFSAPLVSPDEFVLIVGIYLIFLVIILLRFVNGIEHGDDRYEFMYSLGNTLPISITVFTLTTAMAGTLFQGML</sequence>
<keyword evidence="1" id="KW-0472">Membrane</keyword>
<feature type="transmembrane region" description="Helical" evidence="1">
    <location>
        <begin position="85"/>
        <end position="106"/>
    </location>
</feature>
<organism evidence="2 3">
    <name type="scientific">Methanooceanicella nereidis</name>
    <dbReference type="NCBI Taxonomy" id="2052831"/>
    <lineage>
        <taxon>Archaea</taxon>
        <taxon>Methanobacteriati</taxon>
        <taxon>Methanobacteriota</taxon>
        <taxon>Stenosarchaea group</taxon>
        <taxon>Methanomicrobia</taxon>
        <taxon>Methanocellales</taxon>
        <taxon>Methanocellaceae</taxon>
        <taxon>Methanooceanicella</taxon>
    </lineage>
</organism>
<protein>
    <submittedName>
        <fullName evidence="2">Uncharacterized protein</fullName>
    </submittedName>
</protein>
<gene>
    <name evidence="2" type="ORF">CUJ83_10585</name>
</gene>
<feature type="transmembrane region" description="Helical" evidence="1">
    <location>
        <begin position="243"/>
        <end position="266"/>
    </location>
</feature>
<feature type="transmembrane region" description="Helical" evidence="1">
    <location>
        <begin position="598"/>
        <end position="624"/>
    </location>
</feature>